<dbReference type="PANTHER" id="PTHR45947">
    <property type="entry name" value="SULFOQUINOVOSYL TRANSFERASE SQD2"/>
    <property type="match status" value="1"/>
</dbReference>
<dbReference type="Pfam" id="PF13692">
    <property type="entry name" value="Glyco_trans_1_4"/>
    <property type="match status" value="1"/>
</dbReference>
<evidence type="ECO:0000313" key="5">
    <source>
        <dbReference type="EMBL" id="MBA8792646.1"/>
    </source>
</evidence>
<keyword evidence="6" id="KW-1185">Reference proteome</keyword>
<sequence length="445" mass="47013">MTGPMTGPGLRVLVNTEDFSPLGGVEHSTLQVSRALAARGHRIDLLHADRTHRAGAADAGLRPEWETFAAGITRVPGFTVAAARPWRTLHHLPPAVRATRALQPDVIWLNRSEQLLWGLGAARATDAPLVVHLRHHPYRLGPLGPRRAGRALVGALTGRADRYLAVSAWLAREWVAAGLDPALVEVVPNGIDPARYTPTDDAGRAAARARLLPDLAAAPVGSGAGGPEHPVVLHYGRLAADKGVPQLLEAWARLAADPVSSTRPATLLLVGDPTPEVAPVLAARVAAHAGTPRPVRHLPRQSDVTALLHAADLMVLPAVWHEPFGRVVIEAMAAQVPVVATATGGIPEILTGRFADQLVPATDPDALVPALAAAIDRRLGWRRSDPALGPAGRAHVEAHFSLEATTDRVEQALRAAHAGSRTAAPTPGDRERDRDQEVLACPTPV</sequence>
<feature type="region of interest" description="Disordered" evidence="3">
    <location>
        <begin position="416"/>
        <end position="445"/>
    </location>
</feature>
<dbReference type="InterPro" id="IPR050194">
    <property type="entry name" value="Glycosyltransferase_grp1"/>
</dbReference>
<evidence type="ECO:0000256" key="3">
    <source>
        <dbReference type="SAM" id="MobiDB-lite"/>
    </source>
</evidence>
<dbReference type="GO" id="GO:1901137">
    <property type="term" value="P:carbohydrate derivative biosynthetic process"/>
    <property type="evidence" value="ECO:0007669"/>
    <property type="project" value="UniProtKB-ARBA"/>
</dbReference>
<dbReference type="Proteomes" id="UP000523079">
    <property type="component" value="Unassembled WGS sequence"/>
</dbReference>
<organism evidence="5 6">
    <name type="scientific">Microlunatus kandeliicorticis</name>
    <dbReference type="NCBI Taxonomy" id="1759536"/>
    <lineage>
        <taxon>Bacteria</taxon>
        <taxon>Bacillati</taxon>
        <taxon>Actinomycetota</taxon>
        <taxon>Actinomycetes</taxon>
        <taxon>Propionibacteriales</taxon>
        <taxon>Propionibacteriaceae</taxon>
        <taxon>Microlunatus</taxon>
    </lineage>
</organism>
<dbReference type="InterPro" id="IPR028098">
    <property type="entry name" value="Glyco_trans_4-like_N"/>
</dbReference>
<dbReference type="SUPFAM" id="SSF53756">
    <property type="entry name" value="UDP-Glycosyltransferase/glycogen phosphorylase"/>
    <property type="match status" value="1"/>
</dbReference>
<keyword evidence="2 5" id="KW-0808">Transferase</keyword>
<dbReference type="PANTHER" id="PTHR45947:SF13">
    <property type="entry name" value="TRANSFERASE"/>
    <property type="match status" value="1"/>
</dbReference>
<dbReference type="GO" id="GO:0016757">
    <property type="term" value="F:glycosyltransferase activity"/>
    <property type="evidence" value="ECO:0007669"/>
    <property type="project" value="UniProtKB-KW"/>
</dbReference>
<dbReference type="AlphaFoldDB" id="A0A7W3P496"/>
<evidence type="ECO:0000259" key="4">
    <source>
        <dbReference type="Pfam" id="PF13439"/>
    </source>
</evidence>
<gene>
    <name evidence="5" type="ORF">FHX74_000240</name>
</gene>
<dbReference type="CDD" id="cd03801">
    <property type="entry name" value="GT4_PimA-like"/>
    <property type="match status" value="1"/>
</dbReference>
<reference evidence="5 6" key="1">
    <citation type="submission" date="2020-07" db="EMBL/GenBank/DDBJ databases">
        <title>Sequencing the genomes of 1000 actinobacteria strains.</title>
        <authorList>
            <person name="Klenk H.-P."/>
        </authorList>
    </citation>
    <scope>NUCLEOTIDE SEQUENCE [LARGE SCALE GENOMIC DNA]</scope>
    <source>
        <strain evidence="5 6">DSM 100723</strain>
    </source>
</reference>
<dbReference type="EMBL" id="JACGWT010000001">
    <property type="protein sequence ID" value="MBA8792646.1"/>
    <property type="molecule type" value="Genomic_DNA"/>
</dbReference>
<evidence type="ECO:0000313" key="6">
    <source>
        <dbReference type="Proteomes" id="UP000523079"/>
    </source>
</evidence>
<evidence type="ECO:0000256" key="1">
    <source>
        <dbReference type="ARBA" id="ARBA00022676"/>
    </source>
</evidence>
<feature type="compositionally biased region" description="Basic and acidic residues" evidence="3">
    <location>
        <begin position="428"/>
        <end position="437"/>
    </location>
</feature>
<dbReference type="Gene3D" id="3.40.50.2000">
    <property type="entry name" value="Glycogen Phosphorylase B"/>
    <property type="match status" value="2"/>
</dbReference>
<keyword evidence="1" id="KW-0328">Glycosyltransferase</keyword>
<feature type="domain" description="Glycosyltransferase subfamily 4-like N-terminal" evidence="4">
    <location>
        <begin position="23"/>
        <end position="195"/>
    </location>
</feature>
<protein>
    <submittedName>
        <fullName evidence="5">Glycosyltransferase involved in cell wall biosynthesis</fullName>
    </submittedName>
</protein>
<comment type="caution">
    <text evidence="5">The sequence shown here is derived from an EMBL/GenBank/DDBJ whole genome shotgun (WGS) entry which is preliminary data.</text>
</comment>
<name>A0A7W3P496_9ACTN</name>
<proteinExistence type="predicted"/>
<accession>A0A7W3P496</accession>
<dbReference type="Pfam" id="PF13439">
    <property type="entry name" value="Glyco_transf_4"/>
    <property type="match status" value="1"/>
</dbReference>
<evidence type="ECO:0000256" key="2">
    <source>
        <dbReference type="ARBA" id="ARBA00022679"/>
    </source>
</evidence>
<dbReference type="RefSeq" id="WP_235970075.1">
    <property type="nucleotide sequence ID" value="NZ_JACGWT010000001.1"/>
</dbReference>